<organism evidence="1 2">
    <name type="scientific">Leeuwenhoekiella nanhaiensis</name>
    <dbReference type="NCBI Taxonomy" id="1655491"/>
    <lineage>
        <taxon>Bacteria</taxon>
        <taxon>Pseudomonadati</taxon>
        <taxon>Bacteroidota</taxon>
        <taxon>Flavobacteriia</taxon>
        <taxon>Flavobacteriales</taxon>
        <taxon>Flavobacteriaceae</taxon>
        <taxon>Leeuwenhoekiella</taxon>
    </lineage>
</organism>
<evidence type="ECO:0008006" key="3">
    <source>
        <dbReference type="Google" id="ProtNLM"/>
    </source>
</evidence>
<evidence type="ECO:0000313" key="2">
    <source>
        <dbReference type="Proteomes" id="UP000229433"/>
    </source>
</evidence>
<dbReference type="Proteomes" id="UP000229433">
    <property type="component" value="Unassembled WGS sequence"/>
</dbReference>
<dbReference type="OrthoDB" id="827658at2"/>
<accession>A0A2G1VVG1</accession>
<dbReference type="RefSeq" id="WP_099644314.1">
    <property type="nucleotide sequence ID" value="NZ_KZ319287.1"/>
</dbReference>
<dbReference type="InterPro" id="IPR013406">
    <property type="entry name" value="CHP02574_addiction_mod"/>
</dbReference>
<gene>
    <name evidence="1" type="ORF">CJ305_00660</name>
</gene>
<dbReference type="EMBL" id="NQXA01000001">
    <property type="protein sequence ID" value="PHQ30773.1"/>
    <property type="molecule type" value="Genomic_DNA"/>
</dbReference>
<protein>
    <recommendedName>
        <fullName evidence="3">Addiction module protein</fullName>
    </recommendedName>
</protein>
<dbReference type="Pfam" id="PF09720">
    <property type="entry name" value="Unstab_antitox"/>
    <property type="match status" value="1"/>
</dbReference>
<sequence>MDLQADIKWIIRELQDVNDPKLIAIFKDLLKSRLSDQEPEITKEQKELLDRRLEDHLANPDAGTDWQELKQSLFSKYGI</sequence>
<name>A0A2G1VVG1_9FLAO</name>
<proteinExistence type="predicted"/>
<dbReference type="AlphaFoldDB" id="A0A2G1VVG1"/>
<comment type="caution">
    <text evidence="1">The sequence shown here is derived from an EMBL/GenBank/DDBJ whole genome shotgun (WGS) entry which is preliminary data.</text>
</comment>
<keyword evidence="2" id="KW-1185">Reference proteome</keyword>
<evidence type="ECO:0000313" key="1">
    <source>
        <dbReference type="EMBL" id="PHQ30773.1"/>
    </source>
</evidence>
<reference evidence="1 2" key="1">
    <citation type="submission" date="2017-08" db="EMBL/GenBank/DDBJ databases">
        <title>The whole genome shortgun sequences of strain Leeuwenhoekiella nanhaiensis G18 from the South China Sea.</title>
        <authorList>
            <person name="Liu Q."/>
        </authorList>
    </citation>
    <scope>NUCLEOTIDE SEQUENCE [LARGE SCALE GENOMIC DNA]</scope>
    <source>
        <strain evidence="1 2">G18</strain>
    </source>
</reference>